<protein>
    <submittedName>
        <fullName evidence="1">Uncharacterized protein</fullName>
    </submittedName>
</protein>
<feature type="non-terminal residue" evidence="1">
    <location>
        <position position="1"/>
    </location>
</feature>
<sequence>PRISSSDRFRGESPWRRHRRLAHALGYSRPTSGIGPRAICHANFAIGNAPLAWFRHPSQPANLEPYLDCSGRYES</sequence>
<proteinExistence type="predicted"/>
<dbReference type="AlphaFoldDB" id="A0A147BJL3"/>
<organism evidence="1">
    <name type="scientific">Ixodes ricinus</name>
    <name type="common">Common tick</name>
    <name type="synonym">Acarus ricinus</name>
    <dbReference type="NCBI Taxonomy" id="34613"/>
    <lineage>
        <taxon>Eukaryota</taxon>
        <taxon>Metazoa</taxon>
        <taxon>Ecdysozoa</taxon>
        <taxon>Arthropoda</taxon>
        <taxon>Chelicerata</taxon>
        <taxon>Arachnida</taxon>
        <taxon>Acari</taxon>
        <taxon>Parasitiformes</taxon>
        <taxon>Ixodida</taxon>
        <taxon>Ixodoidea</taxon>
        <taxon>Ixodidae</taxon>
        <taxon>Ixodinae</taxon>
        <taxon>Ixodes</taxon>
    </lineage>
</organism>
<name>A0A147BJL3_IXORI</name>
<dbReference type="EMBL" id="GEGO01004490">
    <property type="protein sequence ID" value="JAR90914.1"/>
    <property type="molecule type" value="Transcribed_RNA"/>
</dbReference>
<accession>A0A147BJL3</accession>
<evidence type="ECO:0000313" key="1">
    <source>
        <dbReference type="EMBL" id="JAR90914.1"/>
    </source>
</evidence>
<reference evidence="1" key="1">
    <citation type="journal article" date="2018" name="PLoS Negl. Trop. Dis.">
        <title>Sialome diversity of ticks revealed by RNAseq of single tick salivary glands.</title>
        <authorList>
            <person name="Perner J."/>
            <person name="Kropackova S."/>
            <person name="Kopacek P."/>
            <person name="Ribeiro J.M."/>
        </authorList>
    </citation>
    <scope>NUCLEOTIDE SEQUENCE</scope>
    <source>
        <strain evidence="1">Siblings of single egg batch collected in Ceske Budejovice</strain>
        <tissue evidence="1">Salivary glands</tissue>
    </source>
</reference>
<feature type="non-terminal residue" evidence="1">
    <location>
        <position position="75"/>
    </location>
</feature>